<feature type="signal peptide" evidence="5">
    <location>
        <begin position="1"/>
        <end position="24"/>
    </location>
</feature>
<evidence type="ECO:0000256" key="1">
    <source>
        <dbReference type="ARBA" id="ARBA00004613"/>
    </source>
</evidence>
<sequence length="172" mass="18678">MAFSHLFLLNSLLFLLNFSVPGGAFRLQGVGVKGTLLCNGAFSVHTNAAIFDVDRNPGDADDLLDKGHSDRKGRFVLEGTTRELTNIEPELRILHDCADGIKVGGYAGGDGKDAFGGGGGMFSRLEPCHRLLVIKVPSEYINSGKVHKIFDIGTVDLAEKRQDEQRVCQNDF</sequence>
<organism evidence="6 7">
    <name type="scientific">Globodera rostochiensis</name>
    <name type="common">Golden nematode worm</name>
    <name type="synonym">Heterodera rostochiensis</name>
    <dbReference type="NCBI Taxonomy" id="31243"/>
    <lineage>
        <taxon>Eukaryota</taxon>
        <taxon>Metazoa</taxon>
        <taxon>Ecdysozoa</taxon>
        <taxon>Nematoda</taxon>
        <taxon>Chromadorea</taxon>
        <taxon>Rhabditida</taxon>
        <taxon>Tylenchina</taxon>
        <taxon>Tylenchomorpha</taxon>
        <taxon>Tylenchoidea</taxon>
        <taxon>Heteroderidae</taxon>
        <taxon>Heteroderinae</taxon>
        <taxon>Globodera</taxon>
    </lineage>
</organism>
<dbReference type="PANTHER" id="PTHR21700">
    <property type="entry name" value="TRANSTHYRETIN-LIKE FAMILY PROTEIN-RELATED"/>
    <property type="match status" value="1"/>
</dbReference>
<keyword evidence="4 5" id="KW-0732">Signal</keyword>
<dbReference type="InterPro" id="IPR038479">
    <property type="entry name" value="Transthyretin-like_sf"/>
</dbReference>
<reference evidence="7" key="1">
    <citation type="submission" date="2022-11" db="UniProtKB">
        <authorList>
            <consortium name="WormBaseParasite"/>
        </authorList>
    </citation>
    <scope>IDENTIFICATION</scope>
</reference>
<keyword evidence="6" id="KW-1185">Reference proteome</keyword>
<dbReference type="InterPro" id="IPR001534">
    <property type="entry name" value="Transthyretin-like"/>
</dbReference>
<protein>
    <submittedName>
        <fullName evidence="7">Transthyretin-like family protein</fullName>
    </submittedName>
</protein>
<dbReference type="Proteomes" id="UP000887572">
    <property type="component" value="Unplaced"/>
</dbReference>
<accession>A0A914GSS2</accession>
<evidence type="ECO:0000256" key="5">
    <source>
        <dbReference type="SAM" id="SignalP"/>
    </source>
</evidence>
<comment type="similarity">
    <text evidence="2">Belongs to the nematode transthyretin-like family.</text>
</comment>
<evidence type="ECO:0000256" key="4">
    <source>
        <dbReference type="ARBA" id="ARBA00022729"/>
    </source>
</evidence>
<dbReference type="PANTHER" id="PTHR21700:SF56">
    <property type="entry name" value="TRANSTHYRETIN-LIKE FAMILY PROTEIN"/>
    <property type="match status" value="1"/>
</dbReference>
<proteinExistence type="inferred from homology"/>
<name>A0A914GSS2_GLORO</name>
<dbReference type="GO" id="GO:0009986">
    <property type="term" value="C:cell surface"/>
    <property type="evidence" value="ECO:0007669"/>
    <property type="project" value="InterPro"/>
</dbReference>
<feature type="chain" id="PRO_5038054272" evidence="5">
    <location>
        <begin position="25"/>
        <end position="172"/>
    </location>
</feature>
<dbReference type="WBParaSite" id="Gr19_v10_g10421.t1">
    <property type="protein sequence ID" value="Gr19_v10_g10421.t1"/>
    <property type="gene ID" value="Gr19_v10_g10421"/>
</dbReference>
<evidence type="ECO:0000256" key="2">
    <source>
        <dbReference type="ARBA" id="ARBA00010112"/>
    </source>
</evidence>
<keyword evidence="3" id="KW-0964">Secreted</keyword>
<evidence type="ECO:0000313" key="6">
    <source>
        <dbReference type="Proteomes" id="UP000887572"/>
    </source>
</evidence>
<dbReference type="AlphaFoldDB" id="A0A914GSS2"/>
<evidence type="ECO:0000313" key="7">
    <source>
        <dbReference type="WBParaSite" id="Gr19_v10_g10421.t1"/>
    </source>
</evidence>
<evidence type="ECO:0000256" key="3">
    <source>
        <dbReference type="ARBA" id="ARBA00022525"/>
    </source>
</evidence>
<comment type="subcellular location">
    <subcellularLocation>
        <location evidence="1">Secreted</location>
    </subcellularLocation>
</comment>
<dbReference type="GO" id="GO:0005576">
    <property type="term" value="C:extracellular region"/>
    <property type="evidence" value="ECO:0007669"/>
    <property type="project" value="UniProtKB-SubCell"/>
</dbReference>
<dbReference type="Pfam" id="PF01060">
    <property type="entry name" value="TTR-52"/>
    <property type="match status" value="1"/>
</dbReference>
<dbReference type="Gene3D" id="2.60.40.3330">
    <property type="match status" value="1"/>
</dbReference>